<accession>A0A836BQ19</accession>
<dbReference type="AlphaFoldDB" id="A0A836BQ19"/>
<evidence type="ECO:0000259" key="2">
    <source>
        <dbReference type="Pfam" id="PF18876"/>
    </source>
</evidence>
<evidence type="ECO:0000256" key="1">
    <source>
        <dbReference type="SAM" id="MobiDB-lite"/>
    </source>
</evidence>
<dbReference type="Pfam" id="PF18876">
    <property type="entry name" value="AFF4_CHD"/>
    <property type="match status" value="1"/>
</dbReference>
<evidence type="ECO:0000313" key="3">
    <source>
        <dbReference type="EMBL" id="KAG2484931.1"/>
    </source>
</evidence>
<comment type="caution">
    <text evidence="3">The sequence shown here is derived from an EMBL/GenBank/DDBJ whole genome shotgun (WGS) entry which is preliminary data.</text>
</comment>
<feature type="region of interest" description="Disordered" evidence="1">
    <location>
        <begin position="136"/>
        <end position="325"/>
    </location>
</feature>
<dbReference type="InterPro" id="IPR043640">
    <property type="entry name" value="AF4/FMR2_CHD"/>
</dbReference>
<feature type="compositionally biased region" description="Polar residues" evidence="1">
    <location>
        <begin position="156"/>
        <end position="176"/>
    </location>
</feature>
<reference evidence="3" key="1">
    <citation type="journal article" date="2020" name="bioRxiv">
        <title>Comparative genomics of Chlamydomonas.</title>
        <authorList>
            <person name="Craig R.J."/>
            <person name="Hasan A.R."/>
            <person name="Ness R.W."/>
            <person name="Keightley P.D."/>
        </authorList>
    </citation>
    <scope>NUCLEOTIDE SEQUENCE</scope>
    <source>
        <strain evidence="3">CCAP 11/70</strain>
    </source>
</reference>
<feature type="compositionally biased region" description="Low complexity" evidence="1">
    <location>
        <begin position="201"/>
        <end position="216"/>
    </location>
</feature>
<feature type="compositionally biased region" description="Gly residues" evidence="1">
    <location>
        <begin position="548"/>
        <end position="560"/>
    </location>
</feature>
<feature type="compositionally biased region" description="Low complexity" evidence="1">
    <location>
        <begin position="298"/>
        <end position="318"/>
    </location>
</feature>
<dbReference type="EMBL" id="JAEHOE010000139">
    <property type="protein sequence ID" value="KAG2484931.1"/>
    <property type="molecule type" value="Genomic_DNA"/>
</dbReference>
<feature type="compositionally biased region" description="Low complexity" evidence="1">
    <location>
        <begin position="521"/>
        <end position="547"/>
    </location>
</feature>
<protein>
    <recommendedName>
        <fullName evidence="2">AF4/FMR2 C-terminal homology domain-containing protein</fullName>
    </recommendedName>
</protein>
<dbReference type="OrthoDB" id="536937at2759"/>
<feature type="region of interest" description="Disordered" evidence="1">
    <location>
        <begin position="521"/>
        <end position="560"/>
    </location>
</feature>
<organism evidence="3 4">
    <name type="scientific">Edaphochlamys debaryana</name>
    <dbReference type="NCBI Taxonomy" id="47281"/>
    <lineage>
        <taxon>Eukaryota</taxon>
        <taxon>Viridiplantae</taxon>
        <taxon>Chlorophyta</taxon>
        <taxon>core chlorophytes</taxon>
        <taxon>Chlorophyceae</taxon>
        <taxon>CS clade</taxon>
        <taxon>Chlamydomonadales</taxon>
        <taxon>Chlamydomonadales incertae sedis</taxon>
        <taxon>Edaphochlamys</taxon>
    </lineage>
</organism>
<proteinExistence type="predicted"/>
<gene>
    <name evidence="3" type="ORF">HYH03_016317</name>
</gene>
<evidence type="ECO:0000313" key="4">
    <source>
        <dbReference type="Proteomes" id="UP000612055"/>
    </source>
</evidence>
<feature type="domain" description="AF4/FMR2 C-terminal homology" evidence="2">
    <location>
        <begin position="379"/>
        <end position="554"/>
    </location>
</feature>
<feature type="compositionally biased region" description="Low complexity" evidence="1">
    <location>
        <begin position="253"/>
        <end position="290"/>
    </location>
</feature>
<keyword evidence="4" id="KW-1185">Reference proteome</keyword>
<name>A0A836BQ19_9CHLO</name>
<dbReference type="GO" id="GO:0005634">
    <property type="term" value="C:nucleus"/>
    <property type="evidence" value="ECO:0007669"/>
    <property type="project" value="InterPro"/>
</dbReference>
<dbReference type="Proteomes" id="UP000612055">
    <property type="component" value="Unassembled WGS sequence"/>
</dbReference>
<sequence length="655" mass="66592">MAEPRPANGVRRIKLKVGGAVLATKSVRTGLTSAASLDSKDAKSGIALARLRQAALQGYVPPSSSPDEIVARLRAGEGFAPGEELPAWDLCAPSPVSHLERAAKRQKLSPHDEERCAGHEESVPCTCDQPAVGEQRRFPAGPKGKSLMVKGPPATETATVVGSGESNSDQATNSQAYLPLSPEEDGAGRNTAGGAALNVSSAGQSALAAPGAAAPLNTHRPRPPVAPPPAAPAARRGAGKSIGPPVGAGTGSGSAAAAPAAGRPGPAQAPGRPASAAPPRASAAGTPAGSCSPRPAQPADRPSASDRPAAAPAASRPAGVSVETQTSAPNFPVLAPSFLEDRDKAKAKAFGGTALAYTSIGPFDLQLEHKRGGLPESRIEAHLQEAAKVKREGDALFNKNGRQWSIKALSRYVSGALMFMEAADAMLKDRLRGPSRAATILKQTADLLSHAVTFVDHVKGASVGKEALRLLAERLCAICLLRQAGLQFTALRSCADKAQLALREHTKQQAAAQAAGAAAAGGAAAGGQQPSPEDSTTSSLHASAHGAGSAGAAGGSGAGGGGAGAPGGLTGFGHDQVAELLSYARLTARFSDYMKRSAKSFEAFLERPDVRQDQQAKLVCVHLAAVCMDMGQTPGHKVIQHAREAVRTLCDDLAR</sequence>